<evidence type="ECO:0000313" key="2">
    <source>
        <dbReference type="Proteomes" id="UP000319809"/>
    </source>
</evidence>
<reference evidence="1 2" key="1">
    <citation type="submission" date="2019-06" db="EMBL/GenBank/DDBJ databases">
        <title>The genome of Shewanella sp. SM1901.</title>
        <authorList>
            <person name="Cha Q."/>
        </authorList>
    </citation>
    <scope>NUCLEOTIDE SEQUENCE [LARGE SCALE GENOMIC DNA]</scope>
    <source>
        <strain evidence="1 2">SM1901</strain>
    </source>
</reference>
<keyword evidence="2" id="KW-1185">Reference proteome</keyword>
<organism evidence="1 2">
    <name type="scientific">Shewanella polaris</name>
    <dbReference type="NCBI Taxonomy" id="2588449"/>
    <lineage>
        <taxon>Bacteria</taxon>
        <taxon>Pseudomonadati</taxon>
        <taxon>Pseudomonadota</taxon>
        <taxon>Gammaproteobacteria</taxon>
        <taxon>Alteromonadales</taxon>
        <taxon>Shewanellaceae</taxon>
        <taxon>Shewanella</taxon>
    </lineage>
</organism>
<sequence>MLTIKHLLFGLLFTLLLIISQSASAIEKEYALKAGFLFNFARYGEWNNHSNTATSFTLCSPDSSFINTSRTVLSGRKVNKLPIKNIEVILTESDLTLCDILFITADTLESWQQLNDKHLSDVMIVGETDNFIQQGGHIRFFLSGGKIRFEVSPDRLTLSGITMSSKVLRLGRVVND</sequence>
<dbReference type="EMBL" id="CP041036">
    <property type="protein sequence ID" value="QDE32351.1"/>
    <property type="molecule type" value="Genomic_DNA"/>
</dbReference>
<gene>
    <name evidence="1" type="ORF">FH971_16110</name>
</gene>
<protein>
    <submittedName>
        <fullName evidence="1">YfiR family protein</fullName>
    </submittedName>
</protein>
<name>A0A4Y5YHR9_9GAMM</name>
<dbReference type="AlphaFoldDB" id="A0A4Y5YHR9"/>
<dbReference type="KEGG" id="spol:FH971_16110"/>
<dbReference type="Proteomes" id="UP000319809">
    <property type="component" value="Chromosome"/>
</dbReference>
<dbReference type="InterPro" id="IPR025293">
    <property type="entry name" value="YfiR/HmsC-like"/>
</dbReference>
<proteinExistence type="predicted"/>
<accession>A0A4Y5YHR9</accession>
<evidence type="ECO:0000313" key="1">
    <source>
        <dbReference type="EMBL" id="QDE32351.1"/>
    </source>
</evidence>
<dbReference type="Pfam" id="PF13689">
    <property type="entry name" value="DUF4154"/>
    <property type="match status" value="1"/>
</dbReference>